<organism evidence="3 4">
    <name type="scientific">Parascedosporium putredinis</name>
    <dbReference type="NCBI Taxonomy" id="1442378"/>
    <lineage>
        <taxon>Eukaryota</taxon>
        <taxon>Fungi</taxon>
        <taxon>Dikarya</taxon>
        <taxon>Ascomycota</taxon>
        <taxon>Pezizomycotina</taxon>
        <taxon>Sordariomycetes</taxon>
        <taxon>Hypocreomycetidae</taxon>
        <taxon>Microascales</taxon>
        <taxon>Microascaceae</taxon>
        <taxon>Parascedosporium</taxon>
    </lineage>
</organism>
<feature type="domain" description="Clr5" evidence="2">
    <location>
        <begin position="55"/>
        <end position="101"/>
    </location>
</feature>
<protein>
    <recommendedName>
        <fullName evidence="2">Clr5 domain-containing protein</fullName>
    </recommendedName>
</protein>
<evidence type="ECO:0000256" key="1">
    <source>
        <dbReference type="SAM" id="MobiDB-lite"/>
    </source>
</evidence>
<dbReference type="InterPro" id="IPR025676">
    <property type="entry name" value="Clr5_dom"/>
</dbReference>
<accession>A0A9P1H4W5</accession>
<feature type="compositionally biased region" description="Basic residues" evidence="1">
    <location>
        <begin position="32"/>
        <end position="41"/>
    </location>
</feature>
<keyword evidence="4" id="KW-1185">Reference proteome</keyword>
<dbReference type="Proteomes" id="UP000838763">
    <property type="component" value="Unassembled WGS sequence"/>
</dbReference>
<comment type="caution">
    <text evidence="3">The sequence shown here is derived from an EMBL/GenBank/DDBJ whole genome shotgun (WGS) entry which is preliminary data.</text>
</comment>
<dbReference type="OrthoDB" id="5415338at2759"/>
<evidence type="ECO:0000313" key="4">
    <source>
        <dbReference type="Proteomes" id="UP000838763"/>
    </source>
</evidence>
<evidence type="ECO:0000259" key="2">
    <source>
        <dbReference type="Pfam" id="PF14420"/>
    </source>
</evidence>
<dbReference type="Pfam" id="PF14420">
    <property type="entry name" value="Clr5"/>
    <property type="match status" value="1"/>
</dbReference>
<dbReference type="AlphaFoldDB" id="A0A9P1H4W5"/>
<gene>
    <name evidence="3" type="ORF">PPNO1_LOCUS5685</name>
</gene>
<proteinExistence type="predicted"/>
<feature type="region of interest" description="Disordered" evidence="1">
    <location>
        <begin position="1"/>
        <end position="52"/>
    </location>
</feature>
<evidence type="ECO:0000313" key="3">
    <source>
        <dbReference type="EMBL" id="CAI4216015.1"/>
    </source>
</evidence>
<reference evidence="3" key="1">
    <citation type="submission" date="2022-11" db="EMBL/GenBank/DDBJ databases">
        <authorList>
            <person name="Scott C."/>
            <person name="Bruce N."/>
        </authorList>
    </citation>
    <scope>NUCLEOTIDE SEQUENCE</scope>
</reference>
<name>A0A9P1H4W5_9PEZI</name>
<sequence>MYTPPEAARPYTPNSPLQLHAPLPMRDVPFARSKKPRRKTRSHTESPPGGADTPHYDWELWKDWLFHLYITENHTLEELSFEMSAMHGFSPSLSTYAKKFTSKDWEKFRKDASKTMGRLTHKTKPHGADMLSLCPQAILGELGLFLSLRTNGPSGARPTIEQEPGLRHEENGWSFTDTKFKGVVDDSAAWQFLSDQCSGFAISATTSVAPRSIFLFAEILTQLRTLAGSPKTLRGPYFLVCLYHFKATIGLGCWKTAHLLAKIVGEDHLEVLGLGAYCTKNWGRFSLDKSRLSSCYKSLMDNLEAKQNPMSIEPRIAVLYSVTHALSTSVDQTMAEEAAKSVKLTQKLCEDEAKMELYASR</sequence>
<dbReference type="EMBL" id="CALLCH030000014">
    <property type="protein sequence ID" value="CAI4216015.1"/>
    <property type="molecule type" value="Genomic_DNA"/>
</dbReference>